<dbReference type="PANTHER" id="PTHR36113">
    <property type="entry name" value="LYASE, PUTATIVE-RELATED-RELATED"/>
    <property type="match status" value="1"/>
</dbReference>
<keyword evidence="3" id="KW-1185">Reference proteome</keyword>
<dbReference type="PROSITE" id="PS51819">
    <property type="entry name" value="VOC"/>
    <property type="match status" value="1"/>
</dbReference>
<dbReference type="RefSeq" id="WP_369329481.1">
    <property type="nucleotide sequence ID" value="NZ_JAULBC010000003.1"/>
</dbReference>
<dbReference type="InterPro" id="IPR004360">
    <property type="entry name" value="Glyas_Fos-R_dOase_dom"/>
</dbReference>
<feature type="domain" description="VOC" evidence="1">
    <location>
        <begin position="6"/>
        <end position="121"/>
    </location>
</feature>
<comment type="caution">
    <text evidence="2">The sequence shown here is derived from an EMBL/GenBank/DDBJ whole genome shotgun (WGS) entry which is preliminary data.</text>
</comment>
<reference evidence="2 3" key="1">
    <citation type="submission" date="2023-07" db="EMBL/GenBank/DDBJ databases">
        <authorList>
            <person name="Lian W.-H."/>
        </authorList>
    </citation>
    <scope>NUCLEOTIDE SEQUENCE [LARGE SCALE GENOMIC DNA]</scope>
    <source>
        <strain evidence="2 3">SYSU DXS3180</strain>
    </source>
</reference>
<protein>
    <submittedName>
        <fullName evidence="2">VOC family protein</fullName>
    </submittedName>
</protein>
<dbReference type="PANTHER" id="PTHR36113:SF3">
    <property type="entry name" value="SLL5075 PROTEIN"/>
    <property type="match status" value="1"/>
</dbReference>
<evidence type="ECO:0000313" key="3">
    <source>
        <dbReference type="Proteomes" id="UP001560573"/>
    </source>
</evidence>
<evidence type="ECO:0000313" key="2">
    <source>
        <dbReference type="EMBL" id="MEX6688074.1"/>
    </source>
</evidence>
<proteinExistence type="predicted"/>
<sequence>MISTYGLTHIALKVKDIARSLSFYQQVFGVRVMYQKADFAQVQTPGSKDIIVFEQSEFVQPNGGSIIHFGFRLVDPKDIEQLEDEVSTAGGTIKEKGEFVSGEPFAFVSDPDGYEIEVWFEKIPLELSSFS</sequence>
<dbReference type="InterPro" id="IPR051332">
    <property type="entry name" value="Fosfomycin_Res_Enzymes"/>
</dbReference>
<dbReference type="Proteomes" id="UP001560573">
    <property type="component" value="Unassembled WGS sequence"/>
</dbReference>
<dbReference type="EMBL" id="JAULBC010000003">
    <property type="protein sequence ID" value="MEX6688074.1"/>
    <property type="molecule type" value="Genomic_DNA"/>
</dbReference>
<dbReference type="SUPFAM" id="SSF54593">
    <property type="entry name" value="Glyoxalase/Bleomycin resistance protein/Dihydroxybiphenyl dioxygenase"/>
    <property type="match status" value="1"/>
</dbReference>
<dbReference type="CDD" id="cd06587">
    <property type="entry name" value="VOC"/>
    <property type="match status" value="1"/>
</dbReference>
<evidence type="ECO:0000259" key="1">
    <source>
        <dbReference type="PROSITE" id="PS51819"/>
    </source>
</evidence>
<dbReference type="InterPro" id="IPR029068">
    <property type="entry name" value="Glyas_Bleomycin-R_OHBP_Dase"/>
</dbReference>
<dbReference type="InterPro" id="IPR037523">
    <property type="entry name" value="VOC_core"/>
</dbReference>
<gene>
    <name evidence="2" type="ORF">QTN47_11245</name>
</gene>
<organism evidence="2 3">
    <name type="scientific">Danxiaibacter flavus</name>
    <dbReference type="NCBI Taxonomy" id="3049108"/>
    <lineage>
        <taxon>Bacteria</taxon>
        <taxon>Pseudomonadati</taxon>
        <taxon>Bacteroidota</taxon>
        <taxon>Chitinophagia</taxon>
        <taxon>Chitinophagales</taxon>
        <taxon>Chitinophagaceae</taxon>
        <taxon>Danxiaibacter</taxon>
    </lineage>
</organism>
<accession>A0ABV3ZDW5</accession>
<dbReference type="Pfam" id="PF00903">
    <property type="entry name" value="Glyoxalase"/>
    <property type="match status" value="1"/>
</dbReference>
<name>A0ABV3ZDW5_9BACT</name>
<dbReference type="Gene3D" id="3.10.180.10">
    <property type="entry name" value="2,3-Dihydroxybiphenyl 1,2-Dioxygenase, domain 1"/>
    <property type="match status" value="1"/>
</dbReference>